<dbReference type="Pfam" id="PF08495">
    <property type="entry name" value="FIST"/>
    <property type="match status" value="1"/>
</dbReference>
<dbReference type="Proteomes" id="UP000515819">
    <property type="component" value="Chromosome"/>
</dbReference>
<dbReference type="SMART" id="SM00897">
    <property type="entry name" value="FIST"/>
    <property type="match status" value="1"/>
</dbReference>
<dbReference type="InterPro" id="IPR013702">
    <property type="entry name" value="FIST_domain_N"/>
</dbReference>
<dbReference type="EMBL" id="CP060632">
    <property type="protein sequence ID" value="QNM00622.1"/>
    <property type="molecule type" value="Genomic_DNA"/>
</dbReference>
<evidence type="ECO:0000313" key="2">
    <source>
        <dbReference type="EMBL" id="QNM00622.1"/>
    </source>
</evidence>
<name>A0A7G9FPZ0_9FIRM</name>
<dbReference type="AlphaFoldDB" id="A0A7G9FPZ0"/>
<organism evidence="2 3">
    <name type="scientific">Wujia chipingensis</name>
    <dbReference type="NCBI Taxonomy" id="2763670"/>
    <lineage>
        <taxon>Bacteria</taxon>
        <taxon>Bacillati</taxon>
        <taxon>Bacillota</taxon>
        <taxon>Clostridia</taxon>
        <taxon>Lachnospirales</taxon>
        <taxon>Lachnospiraceae</taxon>
        <taxon>Wujia</taxon>
    </lineage>
</organism>
<accession>A0A7G9FPZ0</accession>
<proteinExistence type="predicted"/>
<sequence>MKGFVGIGRADHVETAITEATAGLKKADFLILIAPFSKIEAAAALLGEKYPGTPMIGTSGEGIAKEMRLTQAIIVIGFAGIEVCTGIIEDVRTTPVKSMHTFLANLQAIEPGDSDTICLEFMTGCEERVLSTIHDSLQEAGVPLIGASAYGVLLGEKHCVILDGKVHTRSCAYAFIKNKGGKIHLYKENIYKRQSRRAHFANLVEPGTKTLFQLDGVPALELYQEETGVQLEDILSAMPRHPLGRALGDDTCIIQTMSVDRNGVMFNGKAIYENDSIYIMDVDDYRQIHEELLASIQASPVSFLLGFDSANRLRLFAEDDVLTDYVASFRTVAPAAIFVGDGQQFNNQHMNQTLVLAAFE</sequence>
<dbReference type="RefSeq" id="WP_249321762.1">
    <property type="nucleotide sequence ID" value="NZ_CP060632.1"/>
</dbReference>
<evidence type="ECO:0000259" key="1">
    <source>
        <dbReference type="SMART" id="SM00897"/>
    </source>
</evidence>
<protein>
    <recommendedName>
        <fullName evidence="1">FIST domain-containing protein</fullName>
    </recommendedName>
</protein>
<keyword evidence="3" id="KW-1185">Reference proteome</keyword>
<dbReference type="KEGG" id="wcp:H9Q76_04880"/>
<reference evidence="2 3" key="1">
    <citation type="submission" date="2020-08" db="EMBL/GenBank/DDBJ databases">
        <authorList>
            <person name="Liu C."/>
            <person name="Sun Q."/>
        </authorList>
    </citation>
    <scope>NUCLEOTIDE SEQUENCE [LARGE SCALE GENOMIC DNA]</scope>
    <source>
        <strain evidence="2 3">NSJ-4</strain>
    </source>
</reference>
<evidence type="ECO:0000313" key="3">
    <source>
        <dbReference type="Proteomes" id="UP000515819"/>
    </source>
</evidence>
<gene>
    <name evidence="2" type="ORF">H9Q76_04880</name>
</gene>
<feature type="domain" description="FIST" evidence="1">
    <location>
        <begin position="26"/>
        <end position="218"/>
    </location>
</feature>